<protein>
    <submittedName>
        <fullName evidence="5">Thymidine kinase 2, mitochondrial</fullName>
    </submittedName>
</protein>
<accession>A0ABD2QG29</accession>
<dbReference type="PIRSF" id="PIRSF000705">
    <property type="entry name" value="DNK"/>
    <property type="match status" value="1"/>
</dbReference>
<comment type="similarity">
    <text evidence="1">Belongs to the DCK/DGK family.</text>
</comment>
<feature type="domain" description="Deoxynucleoside kinase" evidence="4">
    <location>
        <begin position="1"/>
        <end position="154"/>
    </location>
</feature>
<feature type="active site" description="Proton acceptor" evidence="2">
    <location>
        <position position="36"/>
    </location>
</feature>
<organism evidence="5 6">
    <name type="scientific">Cichlidogyrus casuarinus</name>
    <dbReference type="NCBI Taxonomy" id="1844966"/>
    <lineage>
        <taxon>Eukaryota</taxon>
        <taxon>Metazoa</taxon>
        <taxon>Spiralia</taxon>
        <taxon>Lophotrochozoa</taxon>
        <taxon>Platyhelminthes</taxon>
        <taxon>Monogenea</taxon>
        <taxon>Monopisthocotylea</taxon>
        <taxon>Dactylogyridea</taxon>
        <taxon>Ancyrocephalidae</taxon>
        <taxon>Cichlidogyrus</taxon>
    </lineage>
</organism>
<evidence type="ECO:0000256" key="3">
    <source>
        <dbReference type="PIRSR" id="PIRSR000705-3"/>
    </source>
</evidence>
<evidence type="ECO:0000313" key="5">
    <source>
        <dbReference type="EMBL" id="KAL3318494.1"/>
    </source>
</evidence>
<dbReference type="GO" id="GO:0019136">
    <property type="term" value="F:deoxynucleoside kinase activity"/>
    <property type="evidence" value="ECO:0007669"/>
    <property type="project" value="UniProtKB-ARBA"/>
</dbReference>
<keyword evidence="3" id="KW-0547">Nucleotide-binding</keyword>
<feature type="binding site" evidence="3">
    <location>
        <begin position="95"/>
        <end position="99"/>
    </location>
    <ligand>
        <name>ATP</name>
        <dbReference type="ChEBI" id="CHEBI:30616"/>
    </ligand>
</feature>
<dbReference type="InterPro" id="IPR002624">
    <property type="entry name" value="DCK/DGK"/>
</dbReference>
<name>A0ABD2QG29_9PLAT</name>
<keyword evidence="5" id="KW-0418">Kinase</keyword>
<dbReference type="PANTHER" id="PTHR10513">
    <property type="entry name" value="DEOXYNUCLEOSIDE KINASE"/>
    <property type="match status" value="1"/>
</dbReference>
<evidence type="ECO:0000313" key="6">
    <source>
        <dbReference type="Proteomes" id="UP001626550"/>
    </source>
</evidence>
<dbReference type="InterPro" id="IPR031314">
    <property type="entry name" value="DNK_dom"/>
</dbReference>
<sequence length="163" mass="19399">MYRDTIRYAVPFQAHAVATILHRQMTPQVSPIRLIERSIFSSKLCFVEALRQNQLISDADNDILCKFYDWVSKLPIIQPNMIIYLRASPQVCFERMQARNRTSEEHVTLSYLEQLHDLHEKWLMQTHEKISRVPVIVFDCNKQWEDLKLHYESRLNEILSPTQ</sequence>
<dbReference type="Pfam" id="PF01712">
    <property type="entry name" value="dNK"/>
    <property type="match status" value="1"/>
</dbReference>
<dbReference type="InterPro" id="IPR050566">
    <property type="entry name" value="Deoxyribonucleoside_kinase"/>
</dbReference>
<evidence type="ECO:0000256" key="1">
    <source>
        <dbReference type="ARBA" id="ARBA00007420"/>
    </source>
</evidence>
<dbReference type="SUPFAM" id="SSF52540">
    <property type="entry name" value="P-loop containing nucleoside triphosphate hydrolases"/>
    <property type="match status" value="1"/>
</dbReference>
<dbReference type="Proteomes" id="UP001626550">
    <property type="component" value="Unassembled WGS sequence"/>
</dbReference>
<comment type="caution">
    <text evidence="5">The sequence shown here is derived from an EMBL/GenBank/DDBJ whole genome shotgun (WGS) entry which is preliminary data.</text>
</comment>
<proteinExistence type="inferred from homology"/>
<keyword evidence="6" id="KW-1185">Reference proteome</keyword>
<dbReference type="EMBL" id="JBJKFK010000238">
    <property type="protein sequence ID" value="KAL3318494.1"/>
    <property type="molecule type" value="Genomic_DNA"/>
</dbReference>
<keyword evidence="5" id="KW-0808">Transferase</keyword>
<evidence type="ECO:0000256" key="2">
    <source>
        <dbReference type="PIRSR" id="PIRSR000705-1"/>
    </source>
</evidence>
<evidence type="ECO:0000259" key="4">
    <source>
        <dbReference type="Pfam" id="PF01712"/>
    </source>
</evidence>
<dbReference type="InterPro" id="IPR027417">
    <property type="entry name" value="P-loop_NTPase"/>
</dbReference>
<reference evidence="5 6" key="1">
    <citation type="submission" date="2024-11" db="EMBL/GenBank/DDBJ databases">
        <title>Adaptive evolution of stress response genes in parasites aligns with host niche diversity.</title>
        <authorList>
            <person name="Hahn C."/>
            <person name="Resl P."/>
        </authorList>
    </citation>
    <scope>NUCLEOTIDE SEQUENCE [LARGE SCALE GENOMIC DNA]</scope>
    <source>
        <strain evidence="5">EGGRZ-B1_66</strain>
        <tissue evidence="5">Body</tissue>
    </source>
</reference>
<dbReference type="PANTHER" id="PTHR10513:SF24">
    <property type="entry name" value="THYMIDINE KINASE 2, MITOCHONDRIAL"/>
    <property type="match status" value="1"/>
</dbReference>
<keyword evidence="3" id="KW-0067">ATP-binding</keyword>
<gene>
    <name evidence="5" type="primary">TK2_2</name>
    <name evidence="5" type="ORF">Ciccas_002850</name>
</gene>
<dbReference type="AlphaFoldDB" id="A0ABD2QG29"/>
<dbReference type="Gene3D" id="3.40.50.300">
    <property type="entry name" value="P-loop containing nucleotide triphosphate hydrolases"/>
    <property type="match status" value="1"/>
</dbReference>